<dbReference type="PANTHER" id="PTHR36796:SF1">
    <property type="entry name" value="PROTEIN KINASE SUPERFAMILY PROTEIN"/>
    <property type="match status" value="1"/>
</dbReference>
<dbReference type="SUPFAM" id="SSF56112">
    <property type="entry name" value="Protein kinase-like (PK-like)"/>
    <property type="match status" value="1"/>
</dbReference>
<dbReference type="GO" id="GO:0009507">
    <property type="term" value="C:chloroplast"/>
    <property type="evidence" value="ECO:0007669"/>
    <property type="project" value="TreeGrafter"/>
</dbReference>
<keyword evidence="4" id="KW-1185">Reference proteome</keyword>
<protein>
    <recommendedName>
        <fullName evidence="2">Protein kinase domain-containing protein</fullName>
    </recommendedName>
</protein>
<comment type="caution">
    <text evidence="3">The sequence shown here is derived from an EMBL/GenBank/DDBJ whole genome shotgun (WGS) entry which is preliminary data.</text>
</comment>
<dbReference type="EMBL" id="CAUYUE010000002">
    <property type="protein sequence ID" value="CAK0745542.1"/>
    <property type="molecule type" value="Genomic_DNA"/>
</dbReference>
<feature type="compositionally biased region" description="Basic and acidic residues" evidence="1">
    <location>
        <begin position="26"/>
        <end position="41"/>
    </location>
</feature>
<proteinExistence type="predicted"/>
<sequence length="428" mass="46608">MILLSQEADRLRRASSEQDATSSLGERPKEGADRLQEREEATQQAQSSPFGYESKVQEAAVLAEVGEGGFGAQDLELIQQLGALSWVTEVAREDPLQLSRNTVQEQTAVVAFTALYYSGLPFQEPVTVLLKEYLPGARSVACNEMQALVHLAGGLPDRKWHAATAPVSRDLPVVPLLGYFMAGQSEAGAAMNSGRQPKSTEDVLWLVYKFERLQPLSYYAAADQPQQKSALPWGAKAGKEQALADRCRMVRSICKGVLEALAYCHSRSVAHGSLGPGSILLNTFRDQQARELIVKLDNFGFAQLHRAGVPSPLFPSPQSLDPDHPLSLAQKEDLKAAGLTLLETVICSLAEGGPSAATSSDALQRLLCDVFQMDVQAFRRHCNQEPDWSTPAIFLDEFDGAGWALVMELLKGEKSAQELLANEFVLTV</sequence>
<dbReference type="AlphaFoldDB" id="A0AAV1HUK4"/>
<dbReference type="PROSITE" id="PS50011">
    <property type="entry name" value="PROTEIN_KINASE_DOM"/>
    <property type="match status" value="1"/>
</dbReference>
<gene>
    <name evidence="3" type="ORF">CVIRNUC_001627</name>
</gene>
<dbReference type="Proteomes" id="UP001314263">
    <property type="component" value="Unassembled WGS sequence"/>
</dbReference>
<feature type="domain" description="Protein kinase" evidence="2">
    <location>
        <begin position="59"/>
        <end position="428"/>
    </location>
</feature>
<organism evidence="3 4">
    <name type="scientific">Coccomyxa viridis</name>
    <dbReference type="NCBI Taxonomy" id="1274662"/>
    <lineage>
        <taxon>Eukaryota</taxon>
        <taxon>Viridiplantae</taxon>
        <taxon>Chlorophyta</taxon>
        <taxon>core chlorophytes</taxon>
        <taxon>Trebouxiophyceae</taxon>
        <taxon>Trebouxiophyceae incertae sedis</taxon>
        <taxon>Coccomyxaceae</taxon>
        <taxon>Coccomyxa</taxon>
    </lineage>
</organism>
<feature type="region of interest" description="Disordered" evidence="1">
    <location>
        <begin position="1"/>
        <end position="52"/>
    </location>
</feature>
<dbReference type="Gene3D" id="1.10.510.10">
    <property type="entry name" value="Transferase(Phosphotransferase) domain 1"/>
    <property type="match status" value="1"/>
</dbReference>
<evidence type="ECO:0000313" key="3">
    <source>
        <dbReference type="EMBL" id="CAK0745542.1"/>
    </source>
</evidence>
<feature type="compositionally biased region" description="Basic and acidic residues" evidence="1">
    <location>
        <begin position="7"/>
        <end position="16"/>
    </location>
</feature>
<evidence type="ECO:0000313" key="4">
    <source>
        <dbReference type="Proteomes" id="UP001314263"/>
    </source>
</evidence>
<dbReference type="GO" id="GO:0005524">
    <property type="term" value="F:ATP binding"/>
    <property type="evidence" value="ECO:0007669"/>
    <property type="project" value="InterPro"/>
</dbReference>
<evidence type="ECO:0000259" key="2">
    <source>
        <dbReference type="PROSITE" id="PS50011"/>
    </source>
</evidence>
<dbReference type="GO" id="GO:0004672">
    <property type="term" value="F:protein kinase activity"/>
    <property type="evidence" value="ECO:0007669"/>
    <property type="project" value="InterPro"/>
</dbReference>
<dbReference type="InterPro" id="IPR000719">
    <property type="entry name" value="Prot_kinase_dom"/>
</dbReference>
<dbReference type="PANTHER" id="PTHR36796">
    <property type="entry name" value="PROTEIN KINASE SUPERFAMILY PROTEIN"/>
    <property type="match status" value="1"/>
</dbReference>
<evidence type="ECO:0000256" key="1">
    <source>
        <dbReference type="SAM" id="MobiDB-lite"/>
    </source>
</evidence>
<accession>A0AAV1HUK4</accession>
<name>A0AAV1HUK4_9CHLO</name>
<dbReference type="InterPro" id="IPR011009">
    <property type="entry name" value="Kinase-like_dom_sf"/>
</dbReference>
<reference evidence="3 4" key="1">
    <citation type="submission" date="2023-10" db="EMBL/GenBank/DDBJ databases">
        <authorList>
            <person name="Maclean D."/>
            <person name="Macfadyen A."/>
        </authorList>
    </citation>
    <scope>NUCLEOTIDE SEQUENCE [LARGE SCALE GENOMIC DNA]</scope>
</reference>